<feature type="transmembrane region" description="Helical" evidence="2">
    <location>
        <begin position="180"/>
        <end position="201"/>
    </location>
</feature>
<accession>A0ABR4PY70</accession>
<evidence type="ECO:0000256" key="1">
    <source>
        <dbReference type="SAM" id="MobiDB-lite"/>
    </source>
</evidence>
<sequence>MARGGRWLMLWCQGNSYSPQTSESGKSRPIDGAGEHIEERHVVKATSSVSLPQSRCLAYCENTKAQMMSYSSYGPVDPYSPIHYGDEPRASAWSPDGDLGSPDLEMRGGARPGARHSAWSGTSRQSTSSSSLFPKPGQLNEEQSFLDDPMNQFDTNFLGFDAAATRAPFKDHSARQLRHLLLGCSVRFLITFALCAAYVLALRVYKKKGVIDERHKKLCNAWTTGISIALGLNIASSFKDLALNMRWPILSLKKRNLLELNLILGCDSLTKLARLALLSRRPLVIFACLGWLFINILAQTGIAMLSLTYGFESDYNSVIMKPGIASIPKMEHFYPWGNNTDIELHDEQYTAHLYGGLAYNYGLNETKYMPKAGDIYQSSNSMLWYDWDANRMDFIFSDSLSTGFSIYTNRTISVTYSCDAHRVIAGGDGNSDNITVEDVGEIFVAQHMPASITFFTTSAENFCGDGNPRCSVVEVFEAFETESDVQQSWYYKCNTTIGKTQNDPHNISQINDDMAFWATSSIAQVGYRDEDSGQEAQIYPKGSLWGVPLLGDTAGMGNTVATFALGSIAGASMFNPARTYRGLQPSQGFLLEHNHPIFFYLILGLICGCQLIFVIIVSIVVNNVQLGPDDHLSMAMLLRNIADALYGVSGGEENKVFQNAKKNTLVVYEKTQSDKWQLSMTDISRMT</sequence>
<feature type="transmembrane region" description="Helical" evidence="2">
    <location>
        <begin position="283"/>
        <end position="311"/>
    </location>
</feature>
<keyword evidence="4" id="KW-1185">Reference proteome</keyword>
<keyword evidence="2" id="KW-1133">Transmembrane helix</keyword>
<gene>
    <name evidence="3" type="ORF">PVAG01_01829</name>
</gene>
<keyword evidence="2" id="KW-0472">Membrane</keyword>
<comment type="caution">
    <text evidence="3">The sequence shown here is derived from an EMBL/GenBank/DDBJ whole genome shotgun (WGS) entry which is preliminary data.</text>
</comment>
<keyword evidence="2" id="KW-0812">Transmembrane</keyword>
<organism evidence="3 4">
    <name type="scientific">Phlyctema vagabunda</name>
    <dbReference type="NCBI Taxonomy" id="108571"/>
    <lineage>
        <taxon>Eukaryota</taxon>
        <taxon>Fungi</taxon>
        <taxon>Dikarya</taxon>
        <taxon>Ascomycota</taxon>
        <taxon>Pezizomycotina</taxon>
        <taxon>Leotiomycetes</taxon>
        <taxon>Helotiales</taxon>
        <taxon>Dermateaceae</taxon>
        <taxon>Phlyctema</taxon>
    </lineage>
</organism>
<reference evidence="3 4" key="1">
    <citation type="submission" date="2024-06" db="EMBL/GenBank/DDBJ databases">
        <title>Complete genome of Phlyctema vagabunda strain 19-DSS-EL-015.</title>
        <authorList>
            <person name="Fiorenzani C."/>
        </authorList>
    </citation>
    <scope>NUCLEOTIDE SEQUENCE [LARGE SCALE GENOMIC DNA]</scope>
    <source>
        <strain evidence="3 4">19-DSS-EL-015</strain>
    </source>
</reference>
<feature type="region of interest" description="Disordered" evidence="1">
    <location>
        <begin position="90"/>
        <end position="135"/>
    </location>
</feature>
<evidence type="ECO:0000256" key="2">
    <source>
        <dbReference type="SAM" id="Phobius"/>
    </source>
</evidence>
<dbReference type="EMBL" id="JBFCZG010000001">
    <property type="protein sequence ID" value="KAL3428320.1"/>
    <property type="molecule type" value="Genomic_DNA"/>
</dbReference>
<evidence type="ECO:0000313" key="3">
    <source>
        <dbReference type="EMBL" id="KAL3428320.1"/>
    </source>
</evidence>
<feature type="transmembrane region" description="Helical" evidence="2">
    <location>
        <begin position="597"/>
        <end position="621"/>
    </location>
</feature>
<dbReference type="Proteomes" id="UP001629113">
    <property type="component" value="Unassembled WGS sequence"/>
</dbReference>
<protein>
    <submittedName>
        <fullName evidence="3">Uncharacterized protein</fullName>
    </submittedName>
</protein>
<feature type="compositionally biased region" description="Low complexity" evidence="1">
    <location>
        <begin position="117"/>
        <end position="131"/>
    </location>
</feature>
<evidence type="ECO:0000313" key="4">
    <source>
        <dbReference type="Proteomes" id="UP001629113"/>
    </source>
</evidence>
<name>A0ABR4PY70_9HELO</name>
<proteinExistence type="predicted"/>